<dbReference type="Proteomes" id="UP000241886">
    <property type="component" value="Unassembled WGS sequence"/>
</dbReference>
<dbReference type="EMBL" id="NEXO01000029">
    <property type="protein sequence ID" value="PSO05457.1"/>
    <property type="molecule type" value="Genomic_DNA"/>
</dbReference>
<sequence>MAFCELGKHQIQKSSNWRFYQALFEHLKIKNCRRVGWFKKLGCVANETVVIGVHLFMFWLRCSTLRSNHLVSRTKRA</sequence>
<comment type="caution">
    <text evidence="1">The sequence shown here is derived from an EMBL/GenBank/DDBJ whole genome shotgun (WGS) entry which is preliminary data.</text>
</comment>
<dbReference type="AlphaFoldDB" id="A0A2R6C3I6"/>
<evidence type="ECO:0000313" key="2">
    <source>
        <dbReference type="Proteomes" id="UP000241886"/>
    </source>
</evidence>
<accession>A0A2R6C3I6</accession>
<gene>
    <name evidence="1" type="ORF">B9Q13_01795</name>
</gene>
<reference evidence="1 2" key="1">
    <citation type="submission" date="2017-04" db="EMBL/GenBank/DDBJ databases">
        <title>Novel microbial lineages endemic to geothermal iron-oxide mats fill important gaps in the evolutionary history of Archaea.</title>
        <authorList>
            <person name="Jay Z.J."/>
            <person name="Beam J.P."/>
            <person name="Dlakic M."/>
            <person name="Rusch D.B."/>
            <person name="Kozubal M.A."/>
            <person name="Inskeep W.P."/>
        </authorList>
    </citation>
    <scope>NUCLEOTIDE SEQUENCE [LARGE SCALE GENOMIC DNA]</scope>
    <source>
        <strain evidence="1">ECH_B_SAG-G16</strain>
    </source>
</reference>
<name>A0A2R6C3I6_9ARCH</name>
<protein>
    <submittedName>
        <fullName evidence="1">Uncharacterized protein</fullName>
    </submittedName>
</protein>
<organism evidence="1 2">
    <name type="scientific">Candidatus Marsarchaeota G2 archaeon ECH_B_SAG-G16</name>
    <dbReference type="NCBI Taxonomy" id="1978167"/>
    <lineage>
        <taxon>Archaea</taxon>
        <taxon>Candidatus Marsarchaeota</taxon>
        <taxon>Candidatus Marsarchaeota group 2</taxon>
    </lineage>
</organism>
<proteinExistence type="predicted"/>
<evidence type="ECO:0000313" key="1">
    <source>
        <dbReference type="EMBL" id="PSO05457.1"/>
    </source>
</evidence>